<sequence>MSSQYDRRDFLKLTAGTLAAAAGVGLVGTASAQEKLTTSDPTATALHYTEDAATTKEATHKAGSHCANCALYQAAAEKNGYAPCGAFGGKLVASKGWCAAWTQKS</sequence>
<reference evidence="11 12" key="1">
    <citation type="journal article" date="2014" name="Int. J. Syst. Evol. Microbiol.">
        <title>Solimonas terrae sp. nov., isolated from soil.</title>
        <authorList>
            <person name="Kim S.J."/>
            <person name="Moon J.Y."/>
            <person name="Weon H.Y."/>
            <person name="Ahn J.H."/>
            <person name="Chen W.M."/>
            <person name="Kwon S.W."/>
        </authorList>
    </citation>
    <scope>NUCLEOTIDE SEQUENCE [LARGE SCALE GENOMIC DNA]</scope>
    <source>
        <strain evidence="11 12">KIS83-12</strain>
    </source>
</reference>
<accession>A0A6M2BV53</accession>
<protein>
    <submittedName>
        <fullName evidence="11">Twin-arginine translocation signal domain-containing protein</fullName>
    </submittedName>
</protein>
<feature type="domain" description="High potential iron-sulfur proteins family profile" evidence="10">
    <location>
        <begin position="30"/>
        <end position="105"/>
    </location>
</feature>
<dbReference type="PROSITE" id="PS51373">
    <property type="entry name" value="HIPIP"/>
    <property type="match status" value="1"/>
</dbReference>
<feature type="signal peptide" evidence="9">
    <location>
        <begin position="1"/>
        <end position="32"/>
    </location>
</feature>
<dbReference type="AlphaFoldDB" id="A0A6M2BV53"/>
<dbReference type="InterPro" id="IPR036369">
    <property type="entry name" value="HIPIP_sf"/>
</dbReference>
<evidence type="ECO:0000256" key="5">
    <source>
        <dbReference type="ARBA" id="ARBA00022729"/>
    </source>
</evidence>
<dbReference type="InterPro" id="IPR006311">
    <property type="entry name" value="TAT_signal"/>
</dbReference>
<proteinExistence type="predicted"/>
<evidence type="ECO:0000256" key="8">
    <source>
        <dbReference type="ARBA" id="ARBA00023014"/>
    </source>
</evidence>
<dbReference type="GO" id="GO:0009055">
    <property type="term" value="F:electron transfer activity"/>
    <property type="evidence" value="ECO:0007669"/>
    <property type="project" value="InterPro"/>
</dbReference>
<evidence type="ECO:0000256" key="3">
    <source>
        <dbReference type="ARBA" id="ARBA00022485"/>
    </source>
</evidence>
<keyword evidence="3" id="KW-0004">4Fe-4S</keyword>
<dbReference type="RefSeq" id="WP_166258620.1">
    <property type="nucleotide sequence ID" value="NZ_JAAMOW010000007.1"/>
</dbReference>
<keyword evidence="8" id="KW-0411">Iron-sulfur</keyword>
<dbReference type="Pfam" id="PF01355">
    <property type="entry name" value="HIPIP"/>
    <property type="match status" value="1"/>
</dbReference>
<gene>
    <name evidence="11" type="ORF">G7Y85_14610</name>
</gene>
<evidence type="ECO:0000313" key="11">
    <source>
        <dbReference type="EMBL" id="NGY06003.1"/>
    </source>
</evidence>
<dbReference type="PROSITE" id="PS51318">
    <property type="entry name" value="TAT"/>
    <property type="match status" value="1"/>
</dbReference>
<dbReference type="InterPro" id="IPR000170">
    <property type="entry name" value="High_potential_FeS_prot"/>
</dbReference>
<evidence type="ECO:0000256" key="9">
    <source>
        <dbReference type="SAM" id="SignalP"/>
    </source>
</evidence>
<comment type="caution">
    <text evidence="11">The sequence shown here is derived from an EMBL/GenBank/DDBJ whole genome shotgun (WGS) entry which is preliminary data.</text>
</comment>
<organism evidence="11 12">
    <name type="scientific">Solimonas terrae</name>
    <dbReference type="NCBI Taxonomy" id="1396819"/>
    <lineage>
        <taxon>Bacteria</taxon>
        <taxon>Pseudomonadati</taxon>
        <taxon>Pseudomonadota</taxon>
        <taxon>Gammaproteobacteria</taxon>
        <taxon>Nevskiales</taxon>
        <taxon>Nevskiaceae</taxon>
        <taxon>Solimonas</taxon>
    </lineage>
</organism>
<evidence type="ECO:0000259" key="10">
    <source>
        <dbReference type="PROSITE" id="PS51373"/>
    </source>
</evidence>
<keyword evidence="2" id="KW-0813">Transport</keyword>
<feature type="chain" id="PRO_5026703486" evidence="9">
    <location>
        <begin position="33"/>
        <end position="105"/>
    </location>
</feature>
<name>A0A6M2BV53_9GAMM</name>
<keyword evidence="7" id="KW-0408">Iron</keyword>
<dbReference type="GO" id="GO:0019646">
    <property type="term" value="P:aerobic electron transport chain"/>
    <property type="evidence" value="ECO:0007669"/>
    <property type="project" value="InterPro"/>
</dbReference>
<dbReference type="EMBL" id="JAAMOW010000007">
    <property type="protein sequence ID" value="NGY06003.1"/>
    <property type="molecule type" value="Genomic_DNA"/>
</dbReference>
<evidence type="ECO:0000256" key="4">
    <source>
        <dbReference type="ARBA" id="ARBA00022723"/>
    </source>
</evidence>
<evidence type="ECO:0000256" key="1">
    <source>
        <dbReference type="ARBA" id="ARBA00002137"/>
    </source>
</evidence>
<keyword evidence="12" id="KW-1185">Reference proteome</keyword>
<dbReference type="GO" id="GO:0046872">
    <property type="term" value="F:metal ion binding"/>
    <property type="evidence" value="ECO:0007669"/>
    <property type="project" value="UniProtKB-KW"/>
</dbReference>
<keyword evidence="6" id="KW-0249">Electron transport</keyword>
<keyword evidence="5 9" id="KW-0732">Signal</keyword>
<comment type="function">
    <text evidence="1">Specific class of high-redox-potential 4Fe-4S ferredoxins. Functions in anaerobic electron transport in most purple and in some other photosynthetic bacteria and in at least one genus (Paracoccus) of halophilic, denitrifying bacteria.</text>
</comment>
<dbReference type="NCBIfam" id="TIGR01409">
    <property type="entry name" value="TAT_signal_seq"/>
    <property type="match status" value="1"/>
</dbReference>
<dbReference type="SUPFAM" id="SSF57652">
    <property type="entry name" value="HIPIP (high potential iron protein)"/>
    <property type="match status" value="1"/>
</dbReference>
<dbReference type="GO" id="GO:0051539">
    <property type="term" value="F:4 iron, 4 sulfur cluster binding"/>
    <property type="evidence" value="ECO:0007669"/>
    <property type="project" value="UniProtKB-KW"/>
</dbReference>
<dbReference type="Gene3D" id="4.10.490.10">
    <property type="entry name" value="High potential iron-sulphur protein"/>
    <property type="match status" value="1"/>
</dbReference>
<evidence type="ECO:0000256" key="2">
    <source>
        <dbReference type="ARBA" id="ARBA00022448"/>
    </source>
</evidence>
<keyword evidence="4" id="KW-0479">Metal-binding</keyword>
<evidence type="ECO:0000256" key="7">
    <source>
        <dbReference type="ARBA" id="ARBA00023004"/>
    </source>
</evidence>
<evidence type="ECO:0000256" key="6">
    <source>
        <dbReference type="ARBA" id="ARBA00022982"/>
    </source>
</evidence>
<evidence type="ECO:0000313" key="12">
    <source>
        <dbReference type="Proteomes" id="UP000472676"/>
    </source>
</evidence>
<dbReference type="Proteomes" id="UP000472676">
    <property type="component" value="Unassembled WGS sequence"/>
</dbReference>
<dbReference type="InterPro" id="IPR019546">
    <property type="entry name" value="TAT_signal_bac_arc"/>
</dbReference>